<keyword evidence="3" id="KW-1185">Reference proteome</keyword>
<name>A0A2R5GMQ7_9STRA</name>
<feature type="region of interest" description="Disordered" evidence="1">
    <location>
        <begin position="279"/>
        <end position="330"/>
    </location>
</feature>
<organism evidence="2 3">
    <name type="scientific">Hondaea fermentalgiana</name>
    <dbReference type="NCBI Taxonomy" id="2315210"/>
    <lineage>
        <taxon>Eukaryota</taxon>
        <taxon>Sar</taxon>
        <taxon>Stramenopiles</taxon>
        <taxon>Bigyra</taxon>
        <taxon>Labyrinthulomycetes</taxon>
        <taxon>Thraustochytrida</taxon>
        <taxon>Thraustochytriidae</taxon>
        <taxon>Hondaea</taxon>
    </lineage>
</organism>
<evidence type="ECO:0000313" key="3">
    <source>
        <dbReference type="Proteomes" id="UP000241890"/>
    </source>
</evidence>
<evidence type="ECO:0000313" key="2">
    <source>
        <dbReference type="EMBL" id="GBG31579.1"/>
    </source>
</evidence>
<feature type="compositionally biased region" description="Acidic residues" evidence="1">
    <location>
        <begin position="283"/>
        <end position="300"/>
    </location>
</feature>
<proteinExistence type="predicted"/>
<dbReference type="Proteomes" id="UP000241890">
    <property type="component" value="Unassembled WGS sequence"/>
</dbReference>
<reference evidence="2 3" key="1">
    <citation type="submission" date="2017-12" db="EMBL/GenBank/DDBJ databases">
        <title>Sequencing, de novo assembly and annotation of complete genome of a new Thraustochytrid species, strain FCC1311.</title>
        <authorList>
            <person name="Sedici K."/>
            <person name="Godart F."/>
            <person name="Aiese Cigliano R."/>
            <person name="Sanseverino W."/>
            <person name="Barakat M."/>
            <person name="Ortet P."/>
            <person name="Marechal E."/>
            <person name="Cagnac O."/>
            <person name="Amato A."/>
        </authorList>
    </citation>
    <scope>NUCLEOTIDE SEQUENCE [LARGE SCALE GENOMIC DNA]</scope>
</reference>
<feature type="compositionally biased region" description="Low complexity" evidence="1">
    <location>
        <begin position="303"/>
        <end position="316"/>
    </location>
</feature>
<dbReference type="EMBL" id="BEYU01000100">
    <property type="protein sequence ID" value="GBG31579.1"/>
    <property type="molecule type" value="Genomic_DNA"/>
</dbReference>
<accession>A0A2R5GMQ7</accession>
<evidence type="ECO:0000256" key="1">
    <source>
        <dbReference type="SAM" id="MobiDB-lite"/>
    </source>
</evidence>
<comment type="caution">
    <text evidence="2">The sequence shown here is derived from an EMBL/GenBank/DDBJ whole genome shotgun (WGS) entry which is preliminary data.</text>
</comment>
<dbReference type="InParanoid" id="A0A2R5GMQ7"/>
<feature type="compositionally biased region" description="Basic and acidic residues" evidence="1">
    <location>
        <begin position="319"/>
        <end position="330"/>
    </location>
</feature>
<protein>
    <submittedName>
        <fullName evidence="2">Uncharacterized protein</fullName>
    </submittedName>
</protein>
<dbReference type="AlphaFoldDB" id="A0A2R5GMQ7"/>
<sequence>MEGSARAPWTPVQLTVSERVTVMKERMLRGRASNESEEFLEAFNKLVRLRGQLRTVEKGVKMWLASSKSLSKSARFLAQAVETEREAFFQLSTDMDQELDNPSTLAAISKKIAMLDELISHRSTLAALRHLRNYHMRRSKAVDGRDIDEETKEGLRQAEEAAKLRYDEHYAELLESIRFVVGEADAHGHCRLISPELSAFKLSQFQFFLNAQKIIQGSEKEDAQDLNDEWNKFTVGLTETRERAKSNIQAARSTINSGATADAKAAQVSSDFVDEYQTGLQDDALEDDETNDDDYDEEDDRSSFSLDDSDLGLSPETQLTEHPDPPRVTL</sequence>
<gene>
    <name evidence="2" type="ORF">FCC1311_078032</name>
</gene>